<dbReference type="InterPro" id="IPR000700">
    <property type="entry name" value="PAS-assoc_C"/>
</dbReference>
<dbReference type="SMART" id="SM00388">
    <property type="entry name" value="HisKA"/>
    <property type="match status" value="1"/>
</dbReference>
<dbReference type="Pfam" id="PF08448">
    <property type="entry name" value="PAS_4"/>
    <property type="match status" value="1"/>
</dbReference>
<reference evidence="9 10" key="1">
    <citation type="submission" date="2023-03" db="EMBL/GenBank/DDBJ databases">
        <title>Paludisphaera mucosa sp. nov. a novel planctomycete from northern fen.</title>
        <authorList>
            <person name="Ivanova A."/>
        </authorList>
    </citation>
    <scope>NUCLEOTIDE SEQUENCE [LARGE SCALE GENOMIC DNA]</scope>
    <source>
        <strain evidence="9 10">Pla2</strain>
    </source>
</reference>
<keyword evidence="3" id="KW-0597">Phosphoprotein</keyword>
<gene>
    <name evidence="9" type="ORF">PZE19_24235</name>
</gene>
<dbReference type="InterPro" id="IPR035965">
    <property type="entry name" value="PAS-like_dom_sf"/>
</dbReference>
<evidence type="ECO:0000259" key="7">
    <source>
        <dbReference type="PROSITE" id="PS50112"/>
    </source>
</evidence>
<protein>
    <recommendedName>
        <fullName evidence="2">histidine kinase</fullName>
        <ecNumber evidence="2">2.7.13.3</ecNumber>
    </recommendedName>
</protein>
<comment type="caution">
    <text evidence="9">The sequence shown here is derived from an EMBL/GenBank/DDBJ whole genome shotgun (WGS) entry which is preliminary data.</text>
</comment>
<feature type="transmembrane region" description="Helical" evidence="5">
    <location>
        <begin position="12"/>
        <end position="29"/>
    </location>
</feature>
<dbReference type="PROSITE" id="PS50109">
    <property type="entry name" value="HIS_KIN"/>
    <property type="match status" value="1"/>
</dbReference>
<dbReference type="InterPro" id="IPR036890">
    <property type="entry name" value="HATPase_C_sf"/>
</dbReference>
<dbReference type="SUPFAM" id="SSF47384">
    <property type="entry name" value="Homodimeric domain of signal transducing histidine kinase"/>
    <property type="match status" value="1"/>
</dbReference>
<dbReference type="SMART" id="SM00091">
    <property type="entry name" value="PAS"/>
    <property type="match status" value="2"/>
</dbReference>
<dbReference type="InterPro" id="IPR004358">
    <property type="entry name" value="Sig_transdc_His_kin-like_C"/>
</dbReference>
<accession>A0ABT6FH41</accession>
<dbReference type="EC" id="2.7.13.3" evidence="2"/>
<dbReference type="Gene3D" id="1.10.287.130">
    <property type="match status" value="1"/>
</dbReference>
<dbReference type="Gene3D" id="3.30.450.20">
    <property type="entry name" value="PAS domain"/>
    <property type="match status" value="2"/>
</dbReference>
<evidence type="ECO:0000256" key="2">
    <source>
        <dbReference type="ARBA" id="ARBA00012438"/>
    </source>
</evidence>
<proteinExistence type="predicted"/>
<evidence type="ECO:0000259" key="8">
    <source>
        <dbReference type="PROSITE" id="PS50113"/>
    </source>
</evidence>
<organism evidence="9 10">
    <name type="scientific">Paludisphaera mucosa</name>
    <dbReference type="NCBI Taxonomy" id="3030827"/>
    <lineage>
        <taxon>Bacteria</taxon>
        <taxon>Pseudomonadati</taxon>
        <taxon>Planctomycetota</taxon>
        <taxon>Planctomycetia</taxon>
        <taxon>Isosphaerales</taxon>
        <taxon>Isosphaeraceae</taxon>
        <taxon>Paludisphaera</taxon>
    </lineage>
</organism>
<sequence length="656" mass="71149">MSEPRRTSTPPIVLLIAALLATTLGWFAVERLGRIAAIDEALGTPSHSWHVIALQCFLLAVVCLVGVALWLLRRRDEAEAGQAGLLAVLEAAPNGVALIDGGCRIVLVNARVEAMFGYHRDELLGRSIEILLPGAGDFLCSRTEPDVPPVLRRDMGAIRGLETKGRRKDGGPLPLAVSLGIVEERDGPIAACILHDLSERLREDARLREAYRALRFANDRLRGVVEGTSDLIAAFDRDRRLILLNGAYKATFERLFGRPIEQGMRLDEVLADSPEDLARLKTRWDRALAGERFQAVSTYPDRDGATTHLELSFSPIRDDAGTLIGASQVIRDVTDRVETDEALRRNAAQLETLAVSREKAYTALQGAYEELKLAESRLVQAEKLSALGQLIAGVAHEINNPLAFVGNDLVVLQRDVAGLVGLVRLYQQAAPTIAAQHPALAAEVAELSERMDLEYALENLEDLTSRARDGLGRIRRIVKDLRDFARLDEGEMDDADLNAGLASTVNIIAGLARDRNVEVELDLATLPKVTCSPGKINQVVLNLLINAVDASRSGAIVTLRTRPEGSDGVVIEVIDEGVGIDPAVRGRIFDPFFTTKPVGKGTGLGLSISYGIVQDHGGRIEVDSTLGQGSRFSIHLPLKPPPRPDPLAAATLQDDR</sequence>
<evidence type="ECO:0000256" key="4">
    <source>
        <dbReference type="SAM" id="MobiDB-lite"/>
    </source>
</evidence>
<dbReference type="InterPro" id="IPR003594">
    <property type="entry name" value="HATPase_dom"/>
</dbReference>
<dbReference type="Pfam" id="PF13426">
    <property type="entry name" value="PAS_9"/>
    <property type="match status" value="1"/>
</dbReference>
<dbReference type="CDD" id="cd00130">
    <property type="entry name" value="PAS"/>
    <property type="match status" value="2"/>
</dbReference>
<dbReference type="Pfam" id="PF02518">
    <property type="entry name" value="HATPase_c"/>
    <property type="match status" value="1"/>
</dbReference>
<comment type="catalytic activity">
    <reaction evidence="1">
        <text>ATP + protein L-histidine = ADP + protein N-phospho-L-histidine.</text>
        <dbReference type="EC" id="2.7.13.3"/>
    </reaction>
</comment>
<dbReference type="Proteomes" id="UP001216907">
    <property type="component" value="Unassembled WGS sequence"/>
</dbReference>
<feature type="region of interest" description="Disordered" evidence="4">
    <location>
        <begin position="634"/>
        <end position="656"/>
    </location>
</feature>
<dbReference type="PANTHER" id="PTHR43065:SF50">
    <property type="entry name" value="HISTIDINE KINASE"/>
    <property type="match status" value="1"/>
</dbReference>
<evidence type="ECO:0000313" key="10">
    <source>
        <dbReference type="Proteomes" id="UP001216907"/>
    </source>
</evidence>
<evidence type="ECO:0000256" key="5">
    <source>
        <dbReference type="SAM" id="Phobius"/>
    </source>
</evidence>
<feature type="domain" description="PAC" evidence="8">
    <location>
        <begin position="289"/>
        <end position="345"/>
    </location>
</feature>
<evidence type="ECO:0000259" key="6">
    <source>
        <dbReference type="PROSITE" id="PS50109"/>
    </source>
</evidence>
<dbReference type="RefSeq" id="WP_277863183.1">
    <property type="nucleotide sequence ID" value="NZ_JARRAG010000002.1"/>
</dbReference>
<dbReference type="InterPro" id="IPR036097">
    <property type="entry name" value="HisK_dim/P_sf"/>
</dbReference>
<dbReference type="InterPro" id="IPR013656">
    <property type="entry name" value="PAS_4"/>
</dbReference>
<dbReference type="PROSITE" id="PS50112">
    <property type="entry name" value="PAS"/>
    <property type="match status" value="1"/>
</dbReference>
<evidence type="ECO:0000313" key="9">
    <source>
        <dbReference type="EMBL" id="MDG3006892.1"/>
    </source>
</evidence>
<feature type="domain" description="Histidine kinase" evidence="6">
    <location>
        <begin position="393"/>
        <end position="640"/>
    </location>
</feature>
<evidence type="ECO:0000256" key="3">
    <source>
        <dbReference type="ARBA" id="ARBA00022553"/>
    </source>
</evidence>
<dbReference type="Gene3D" id="3.30.565.10">
    <property type="entry name" value="Histidine kinase-like ATPase, C-terminal domain"/>
    <property type="match status" value="1"/>
</dbReference>
<keyword evidence="5" id="KW-0472">Membrane</keyword>
<dbReference type="SMART" id="SM00387">
    <property type="entry name" value="HATPase_c"/>
    <property type="match status" value="1"/>
</dbReference>
<dbReference type="PANTHER" id="PTHR43065">
    <property type="entry name" value="SENSOR HISTIDINE KINASE"/>
    <property type="match status" value="1"/>
</dbReference>
<dbReference type="SUPFAM" id="SSF55785">
    <property type="entry name" value="PYP-like sensor domain (PAS domain)"/>
    <property type="match status" value="2"/>
</dbReference>
<keyword evidence="5" id="KW-1133">Transmembrane helix</keyword>
<keyword evidence="5" id="KW-0812">Transmembrane</keyword>
<dbReference type="EMBL" id="JARRAG010000002">
    <property type="protein sequence ID" value="MDG3006892.1"/>
    <property type="molecule type" value="Genomic_DNA"/>
</dbReference>
<dbReference type="SUPFAM" id="SSF55874">
    <property type="entry name" value="ATPase domain of HSP90 chaperone/DNA topoisomerase II/histidine kinase"/>
    <property type="match status" value="1"/>
</dbReference>
<dbReference type="InterPro" id="IPR005467">
    <property type="entry name" value="His_kinase_dom"/>
</dbReference>
<name>A0ABT6FH41_9BACT</name>
<keyword evidence="10" id="KW-1185">Reference proteome</keyword>
<dbReference type="InterPro" id="IPR003661">
    <property type="entry name" value="HisK_dim/P_dom"/>
</dbReference>
<evidence type="ECO:0000256" key="1">
    <source>
        <dbReference type="ARBA" id="ARBA00000085"/>
    </source>
</evidence>
<dbReference type="PRINTS" id="PR00344">
    <property type="entry name" value="BCTRLSENSOR"/>
</dbReference>
<feature type="domain" description="PAS" evidence="7">
    <location>
        <begin position="81"/>
        <end position="133"/>
    </location>
</feature>
<feature type="transmembrane region" description="Helical" evidence="5">
    <location>
        <begin position="49"/>
        <end position="72"/>
    </location>
</feature>
<dbReference type="NCBIfam" id="TIGR00229">
    <property type="entry name" value="sensory_box"/>
    <property type="match status" value="2"/>
</dbReference>
<dbReference type="CDD" id="cd00082">
    <property type="entry name" value="HisKA"/>
    <property type="match status" value="1"/>
</dbReference>
<dbReference type="PROSITE" id="PS50113">
    <property type="entry name" value="PAC"/>
    <property type="match status" value="1"/>
</dbReference>
<dbReference type="InterPro" id="IPR000014">
    <property type="entry name" value="PAS"/>
</dbReference>